<dbReference type="Gene3D" id="3.30.160.60">
    <property type="entry name" value="Classic Zinc Finger"/>
    <property type="match status" value="1"/>
</dbReference>
<dbReference type="HOGENOM" id="CLU_1205793_0_0_1"/>
<proteinExistence type="predicted"/>
<dbReference type="AlphaFoldDB" id="K1RED4"/>
<dbReference type="PROSITE" id="PS50157">
    <property type="entry name" value="ZINC_FINGER_C2H2_2"/>
    <property type="match status" value="1"/>
</dbReference>
<sequence length="230" mass="25265">MVNTKLTPVKPHEKCPMCTFSSSSREGLLEHVLLCCKKQQGKQFKCNECTYLTAIKTNLIRHKKSKHSTEKSEIREAVSQPSSSSVLDELELSSSSSSDESDSGKQDPSEAEKPNQPISRESTVSIKEVADENALMIGRVVRKPTAPEIFIPAKKAKLSPAETKTHCQVGISASLDLTTGGRKQQPLMKSVAVQTEPTQFSKVEKTITTKSDDGIVRISHVVEEETIIKL</sequence>
<protein>
    <submittedName>
        <fullName evidence="2">Uncharacterized protein</fullName>
    </submittedName>
</protein>
<gene>
    <name evidence="2" type="ORF">CGI_10020718</name>
</gene>
<feature type="compositionally biased region" description="Basic and acidic residues" evidence="1">
    <location>
        <begin position="67"/>
        <end position="76"/>
    </location>
</feature>
<dbReference type="SMART" id="SM00355">
    <property type="entry name" value="ZnF_C2H2"/>
    <property type="match status" value="2"/>
</dbReference>
<organism evidence="2">
    <name type="scientific">Magallana gigas</name>
    <name type="common">Pacific oyster</name>
    <name type="synonym">Crassostrea gigas</name>
    <dbReference type="NCBI Taxonomy" id="29159"/>
    <lineage>
        <taxon>Eukaryota</taxon>
        <taxon>Metazoa</taxon>
        <taxon>Spiralia</taxon>
        <taxon>Lophotrochozoa</taxon>
        <taxon>Mollusca</taxon>
        <taxon>Bivalvia</taxon>
        <taxon>Autobranchia</taxon>
        <taxon>Pteriomorphia</taxon>
        <taxon>Ostreida</taxon>
        <taxon>Ostreoidea</taxon>
        <taxon>Ostreidae</taxon>
        <taxon>Magallana</taxon>
    </lineage>
</organism>
<feature type="compositionally biased region" description="Low complexity" evidence="1">
    <location>
        <begin position="82"/>
        <end position="98"/>
    </location>
</feature>
<dbReference type="InterPro" id="IPR013087">
    <property type="entry name" value="Znf_C2H2_type"/>
</dbReference>
<accession>K1RED4</accession>
<feature type="region of interest" description="Disordered" evidence="1">
    <location>
        <begin position="62"/>
        <end position="125"/>
    </location>
</feature>
<feature type="compositionally biased region" description="Basic and acidic residues" evidence="1">
    <location>
        <begin position="102"/>
        <end position="113"/>
    </location>
</feature>
<dbReference type="EMBL" id="JH817738">
    <property type="protein sequence ID" value="EKC42069.1"/>
    <property type="molecule type" value="Genomic_DNA"/>
</dbReference>
<evidence type="ECO:0000256" key="1">
    <source>
        <dbReference type="SAM" id="MobiDB-lite"/>
    </source>
</evidence>
<reference evidence="2" key="1">
    <citation type="journal article" date="2012" name="Nature">
        <title>The oyster genome reveals stress adaptation and complexity of shell formation.</title>
        <authorList>
            <person name="Zhang G."/>
            <person name="Fang X."/>
            <person name="Guo X."/>
            <person name="Li L."/>
            <person name="Luo R."/>
            <person name="Xu F."/>
            <person name="Yang P."/>
            <person name="Zhang L."/>
            <person name="Wang X."/>
            <person name="Qi H."/>
            <person name="Xiong Z."/>
            <person name="Que H."/>
            <person name="Xie Y."/>
            <person name="Holland P.W."/>
            <person name="Paps J."/>
            <person name="Zhu Y."/>
            <person name="Wu F."/>
            <person name="Chen Y."/>
            <person name="Wang J."/>
            <person name="Peng C."/>
            <person name="Meng J."/>
            <person name="Yang L."/>
            <person name="Liu J."/>
            <person name="Wen B."/>
            <person name="Zhang N."/>
            <person name="Huang Z."/>
            <person name="Zhu Q."/>
            <person name="Feng Y."/>
            <person name="Mount A."/>
            <person name="Hedgecock D."/>
            <person name="Xu Z."/>
            <person name="Liu Y."/>
            <person name="Domazet-Loso T."/>
            <person name="Du Y."/>
            <person name="Sun X."/>
            <person name="Zhang S."/>
            <person name="Liu B."/>
            <person name="Cheng P."/>
            <person name="Jiang X."/>
            <person name="Li J."/>
            <person name="Fan D."/>
            <person name="Wang W."/>
            <person name="Fu W."/>
            <person name="Wang T."/>
            <person name="Wang B."/>
            <person name="Zhang J."/>
            <person name="Peng Z."/>
            <person name="Li Y."/>
            <person name="Li N."/>
            <person name="Wang J."/>
            <person name="Chen M."/>
            <person name="He Y."/>
            <person name="Tan F."/>
            <person name="Song X."/>
            <person name="Zheng Q."/>
            <person name="Huang R."/>
            <person name="Yang H."/>
            <person name="Du X."/>
            <person name="Chen L."/>
            <person name="Yang M."/>
            <person name="Gaffney P.M."/>
            <person name="Wang S."/>
            <person name="Luo L."/>
            <person name="She Z."/>
            <person name="Ming Y."/>
            <person name="Huang W."/>
            <person name="Zhang S."/>
            <person name="Huang B."/>
            <person name="Zhang Y."/>
            <person name="Qu T."/>
            <person name="Ni P."/>
            <person name="Miao G."/>
            <person name="Wang J."/>
            <person name="Wang Q."/>
            <person name="Steinberg C.E."/>
            <person name="Wang H."/>
            <person name="Li N."/>
            <person name="Qian L."/>
            <person name="Zhang G."/>
            <person name="Li Y."/>
            <person name="Yang H."/>
            <person name="Liu X."/>
            <person name="Wang J."/>
            <person name="Yin Y."/>
            <person name="Wang J."/>
        </authorList>
    </citation>
    <scope>NUCLEOTIDE SEQUENCE [LARGE SCALE GENOMIC DNA]</scope>
    <source>
        <strain evidence="2">05x7-T-G4-1.051#20</strain>
    </source>
</reference>
<evidence type="ECO:0000313" key="2">
    <source>
        <dbReference type="EMBL" id="EKC42069.1"/>
    </source>
</evidence>
<dbReference type="InParanoid" id="K1RED4"/>
<name>K1RED4_MAGGI</name>
<feature type="compositionally biased region" description="Polar residues" evidence="1">
    <location>
        <begin position="116"/>
        <end position="125"/>
    </location>
</feature>